<dbReference type="EMBL" id="CADCWF010000251">
    <property type="protein sequence ID" value="CAA9570574.1"/>
    <property type="molecule type" value="Genomic_DNA"/>
</dbReference>
<feature type="binding site" evidence="2">
    <location>
        <begin position="228"/>
        <end position="231"/>
    </location>
    <ligand>
        <name>substrate</name>
    </ligand>
</feature>
<dbReference type="PANTHER" id="PTHR10188">
    <property type="entry name" value="L-ASPARAGINASE"/>
    <property type="match status" value="1"/>
</dbReference>
<dbReference type="GO" id="GO:0016811">
    <property type="term" value="F:hydrolase activity, acting on carbon-nitrogen (but not peptide) bonds, in linear amides"/>
    <property type="evidence" value="ECO:0007669"/>
    <property type="project" value="UniProtKB-ARBA"/>
</dbReference>
<dbReference type="AlphaFoldDB" id="A0A6J4V7R2"/>
<dbReference type="SUPFAM" id="SSF56235">
    <property type="entry name" value="N-terminal nucleophile aminohydrolases (Ntn hydrolases)"/>
    <property type="match status" value="1"/>
</dbReference>
<evidence type="ECO:0000313" key="5">
    <source>
        <dbReference type="EMBL" id="CAA9570574.1"/>
    </source>
</evidence>
<dbReference type="Pfam" id="PF01112">
    <property type="entry name" value="Asparaginase_2"/>
    <property type="match status" value="1"/>
</dbReference>
<evidence type="ECO:0000256" key="2">
    <source>
        <dbReference type="PIRSR" id="PIRSR600246-2"/>
    </source>
</evidence>
<dbReference type="Gene3D" id="3.60.20.30">
    <property type="entry name" value="(Glycosyl)asparaginase"/>
    <property type="match status" value="1"/>
</dbReference>
<feature type="binding site" evidence="2">
    <location>
        <begin position="251"/>
        <end position="254"/>
    </location>
    <ligand>
        <name>substrate</name>
    </ligand>
</feature>
<name>A0A6J4V7R2_9BACT</name>
<dbReference type="InterPro" id="IPR029055">
    <property type="entry name" value="Ntn_hydrolases_N"/>
</dbReference>
<gene>
    <name evidence="5" type="ORF">AVDCRST_MAG59-3499</name>
</gene>
<accession>A0A6J4V7R2</accession>
<dbReference type="GO" id="GO:0005737">
    <property type="term" value="C:cytoplasm"/>
    <property type="evidence" value="ECO:0007669"/>
    <property type="project" value="TreeGrafter"/>
</dbReference>
<feature type="compositionally biased region" description="Pro residues" evidence="4">
    <location>
        <begin position="179"/>
        <end position="191"/>
    </location>
</feature>
<feature type="active site" description="Nucleophile" evidence="1">
    <location>
        <position position="200"/>
    </location>
</feature>
<evidence type="ECO:0000256" key="1">
    <source>
        <dbReference type="PIRSR" id="PIRSR600246-1"/>
    </source>
</evidence>
<feature type="site" description="Cleavage; by autolysis" evidence="3">
    <location>
        <begin position="199"/>
        <end position="200"/>
    </location>
</feature>
<dbReference type="InterPro" id="IPR000246">
    <property type="entry name" value="Peptidase_T2"/>
</dbReference>
<feature type="region of interest" description="Disordered" evidence="4">
    <location>
        <begin position="156"/>
        <end position="193"/>
    </location>
</feature>
<protein>
    <submittedName>
        <fullName evidence="5">N4-(Beta-N-acetylglucosaminyl)-L-asparaginase, putative</fullName>
    </submittedName>
</protein>
<evidence type="ECO:0000256" key="4">
    <source>
        <dbReference type="SAM" id="MobiDB-lite"/>
    </source>
</evidence>
<sequence length="345" mass="35791">MTLLLVGSSNAAIGFPPAMELLQAGGNAVDAVVAAVAAVEANPDDHSVGYGGLPNLLGEVELDASLMDGATLATGSVGALAGYRDAIALARVVMDTLPHVLVVGAGAARLAAEARLEPIDLLTPEAERIWRSRLDDRLPDDSAYLARVRDLVAGLARDPEHPDPDPVLPPDLASASVAPPDPPGAPTPRPLRIPDDVHGTVNVIARDAAGHLACGVSTSGWAWKYPGRLGDSPIVGAGNYADDRFGAAACTGRGEMAQRLCTAHSVVMAMRFGRTLDDALTLAAEDLHALPDPYKSEVNIVAVDRDGNPAAVSTVAGKTYVVQMSEMAAAEVRERRFVPGRCRAA</sequence>
<evidence type="ECO:0000256" key="3">
    <source>
        <dbReference type="PIRSR" id="PIRSR600246-3"/>
    </source>
</evidence>
<proteinExistence type="predicted"/>
<reference evidence="5" key="1">
    <citation type="submission" date="2020-02" db="EMBL/GenBank/DDBJ databases">
        <authorList>
            <person name="Meier V. D."/>
        </authorList>
    </citation>
    <scope>NUCLEOTIDE SEQUENCE</scope>
    <source>
        <strain evidence="5">AVDCRST_MAG59</strain>
    </source>
</reference>
<dbReference type="PANTHER" id="PTHR10188:SF6">
    <property type="entry name" value="N(4)-(BETA-N-ACETYLGLUCOSAMINYL)-L-ASPARAGINASE"/>
    <property type="match status" value="1"/>
</dbReference>
<organism evidence="5">
    <name type="scientific">uncultured Thermomicrobiales bacterium</name>
    <dbReference type="NCBI Taxonomy" id="1645740"/>
    <lineage>
        <taxon>Bacteria</taxon>
        <taxon>Pseudomonadati</taxon>
        <taxon>Thermomicrobiota</taxon>
        <taxon>Thermomicrobia</taxon>
        <taxon>Thermomicrobiales</taxon>
        <taxon>environmental samples</taxon>
    </lineage>
</organism>